<proteinExistence type="predicted"/>
<gene>
    <name evidence="1" type="ORF">AWB80_00326</name>
</gene>
<dbReference type="Proteomes" id="UP000054911">
    <property type="component" value="Unassembled WGS sequence"/>
</dbReference>
<name>A0A157Z653_9BURK</name>
<comment type="caution">
    <text evidence="1">The sequence shown here is derived from an EMBL/GenBank/DDBJ whole genome shotgun (WGS) entry which is preliminary data.</text>
</comment>
<keyword evidence="2" id="KW-1185">Reference proteome</keyword>
<evidence type="ECO:0000313" key="2">
    <source>
        <dbReference type="Proteomes" id="UP000054911"/>
    </source>
</evidence>
<sequence>MNHAALKAWAATLGIVLPDALLPDVAALLGAMHASARQLDSALTGPESGDDEPRT</sequence>
<dbReference type="EMBL" id="FCOE02000001">
    <property type="protein sequence ID" value="SAK41031.1"/>
    <property type="molecule type" value="Genomic_DNA"/>
</dbReference>
<evidence type="ECO:0000313" key="1">
    <source>
        <dbReference type="EMBL" id="SAK41031.1"/>
    </source>
</evidence>
<dbReference type="AlphaFoldDB" id="A0A157Z653"/>
<protein>
    <submittedName>
        <fullName evidence="1">Uncharacterized protein</fullName>
    </submittedName>
</protein>
<organism evidence="1 2">
    <name type="scientific">Caballeronia pedi</name>
    <dbReference type="NCBI Taxonomy" id="1777141"/>
    <lineage>
        <taxon>Bacteria</taxon>
        <taxon>Pseudomonadati</taxon>
        <taxon>Pseudomonadota</taxon>
        <taxon>Betaproteobacteria</taxon>
        <taxon>Burkholderiales</taxon>
        <taxon>Burkholderiaceae</taxon>
        <taxon>Caballeronia</taxon>
    </lineage>
</organism>
<accession>A0A157Z653</accession>
<dbReference type="RefSeq" id="WP_160147401.1">
    <property type="nucleotide sequence ID" value="NZ_FCOE02000001.1"/>
</dbReference>
<reference evidence="1" key="1">
    <citation type="submission" date="2016-01" db="EMBL/GenBank/DDBJ databases">
        <authorList>
            <person name="Peeters C."/>
        </authorList>
    </citation>
    <scope>NUCLEOTIDE SEQUENCE [LARGE SCALE GENOMIC DNA]</scope>
    <source>
        <strain evidence="1">LMG 29323</strain>
    </source>
</reference>